<protein>
    <submittedName>
        <fullName evidence="1">Uncharacterized protein</fullName>
    </submittedName>
</protein>
<evidence type="ECO:0000313" key="2">
    <source>
        <dbReference type="Proteomes" id="UP001470230"/>
    </source>
</evidence>
<sequence>MIDNSNSRNQSSISEKKDENLDISFKSFEFKDLNSQDQNNSQKKIKIVPKKGSSIAELRHSLNHALQVLDEMQANRNLNISLTDNSSNKEQNCIAKPEQFSKQKAYKIFRKKKFIPYGKKFENSKIFNNLRFLNGDIDLSSDEYKNNVDLDQIARSLGFRLEISDQSEEGEEIETKTVDVSEFISRDSQGRRLQLGDRMNLLEQLITIAEGDLNSLDKIHQKERSIIIDERTPSYE</sequence>
<comment type="caution">
    <text evidence="1">The sequence shown here is derived from an EMBL/GenBank/DDBJ whole genome shotgun (WGS) entry which is preliminary data.</text>
</comment>
<evidence type="ECO:0000313" key="1">
    <source>
        <dbReference type="EMBL" id="KAK8838151.1"/>
    </source>
</evidence>
<reference evidence="1 2" key="1">
    <citation type="submission" date="2024-04" db="EMBL/GenBank/DDBJ databases">
        <title>Tritrichomonas musculus Genome.</title>
        <authorList>
            <person name="Alves-Ferreira E."/>
            <person name="Grigg M."/>
            <person name="Lorenzi H."/>
            <person name="Galac M."/>
        </authorList>
    </citation>
    <scope>NUCLEOTIDE SEQUENCE [LARGE SCALE GENOMIC DNA]</scope>
    <source>
        <strain evidence="1 2">EAF2021</strain>
    </source>
</reference>
<gene>
    <name evidence="1" type="ORF">M9Y10_035567</name>
</gene>
<name>A0ABR2GW96_9EUKA</name>
<accession>A0ABR2GW96</accession>
<organism evidence="1 2">
    <name type="scientific">Tritrichomonas musculus</name>
    <dbReference type="NCBI Taxonomy" id="1915356"/>
    <lineage>
        <taxon>Eukaryota</taxon>
        <taxon>Metamonada</taxon>
        <taxon>Parabasalia</taxon>
        <taxon>Tritrichomonadida</taxon>
        <taxon>Tritrichomonadidae</taxon>
        <taxon>Tritrichomonas</taxon>
    </lineage>
</organism>
<dbReference type="EMBL" id="JAPFFF010000056">
    <property type="protein sequence ID" value="KAK8838151.1"/>
    <property type="molecule type" value="Genomic_DNA"/>
</dbReference>
<proteinExistence type="predicted"/>
<dbReference type="Proteomes" id="UP001470230">
    <property type="component" value="Unassembled WGS sequence"/>
</dbReference>
<keyword evidence="2" id="KW-1185">Reference proteome</keyword>